<dbReference type="EMBL" id="VSRR010009070">
    <property type="protein sequence ID" value="MPC49742.1"/>
    <property type="molecule type" value="Genomic_DNA"/>
</dbReference>
<dbReference type="Proteomes" id="UP000324222">
    <property type="component" value="Unassembled WGS sequence"/>
</dbReference>
<gene>
    <name evidence="1" type="ORF">E2C01_043555</name>
</gene>
<reference evidence="1 2" key="1">
    <citation type="submission" date="2019-05" db="EMBL/GenBank/DDBJ databases">
        <title>Another draft genome of Portunus trituberculatus and its Hox gene families provides insights of decapod evolution.</title>
        <authorList>
            <person name="Jeong J.-H."/>
            <person name="Song I."/>
            <person name="Kim S."/>
            <person name="Choi T."/>
            <person name="Kim D."/>
            <person name="Ryu S."/>
            <person name="Kim W."/>
        </authorList>
    </citation>
    <scope>NUCLEOTIDE SEQUENCE [LARGE SCALE GENOMIC DNA]</scope>
    <source>
        <tissue evidence="1">Muscle</tissue>
    </source>
</reference>
<accession>A0A5B7FT94</accession>
<organism evidence="1 2">
    <name type="scientific">Portunus trituberculatus</name>
    <name type="common">Swimming crab</name>
    <name type="synonym">Neptunus trituberculatus</name>
    <dbReference type="NCBI Taxonomy" id="210409"/>
    <lineage>
        <taxon>Eukaryota</taxon>
        <taxon>Metazoa</taxon>
        <taxon>Ecdysozoa</taxon>
        <taxon>Arthropoda</taxon>
        <taxon>Crustacea</taxon>
        <taxon>Multicrustacea</taxon>
        <taxon>Malacostraca</taxon>
        <taxon>Eumalacostraca</taxon>
        <taxon>Eucarida</taxon>
        <taxon>Decapoda</taxon>
        <taxon>Pleocyemata</taxon>
        <taxon>Brachyura</taxon>
        <taxon>Eubrachyura</taxon>
        <taxon>Portunoidea</taxon>
        <taxon>Portunidae</taxon>
        <taxon>Portuninae</taxon>
        <taxon>Portunus</taxon>
    </lineage>
</organism>
<proteinExistence type="predicted"/>
<dbReference type="AlphaFoldDB" id="A0A5B7FT94"/>
<evidence type="ECO:0000313" key="1">
    <source>
        <dbReference type="EMBL" id="MPC49742.1"/>
    </source>
</evidence>
<keyword evidence="2" id="KW-1185">Reference proteome</keyword>
<name>A0A5B7FT94_PORTR</name>
<evidence type="ECO:0000313" key="2">
    <source>
        <dbReference type="Proteomes" id="UP000324222"/>
    </source>
</evidence>
<protein>
    <submittedName>
        <fullName evidence="1">Uncharacterized protein</fullName>
    </submittedName>
</protein>
<comment type="caution">
    <text evidence="1">The sequence shown here is derived from an EMBL/GenBank/DDBJ whole genome shotgun (WGS) entry which is preliminary data.</text>
</comment>
<sequence length="80" mass="9595">MDDDEGGRMKWSDEWNTGGDWVWWDEWSDGGDLTMRRKVEWWRGLWEVEVEGLVEWWKGLCSRGDSLTSSDQQILETRLE</sequence>